<reference evidence="1" key="1">
    <citation type="journal article" date="2020" name="Nature">
        <title>Giant virus diversity and host interactions through global metagenomics.</title>
        <authorList>
            <person name="Schulz F."/>
            <person name="Roux S."/>
            <person name="Paez-Espino D."/>
            <person name="Jungbluth S."/>
            <person name="Walsh D.A."/>
            <person name="Denef V.J."/>
            <person name="McMahon K.D."/>
            <person name="Konstantinidis K.T."/>
            <person name="Eloe-Fadrosh E.A."/>
            <person name="Kyrpides N.C."/>
            <person name="Woyke T."/>
        </authorList>
    </citation>
    <scope>NUCLEOTIDE SEQUENCE</scope>
    <source>
        <strain evidence="1">GVMAG-M-3300023179-132</strain>
    </source>
</reference>
<dbReference type="AlphaFoldDB" id="A0A6C0E6H5"/>
<name>A0A6C0E6H5_9ZZZZ</name>
<dbReference type="EMBL" id="MN739735">
    <property type="protein sequence ID" value="QHT23869.1"/>
    <property type="molecule type" value="Genomic_DNA"/>
</dbReference>
<organism evidence="1">
    <name type="scientific">viral metagenome</name>
    <dbReference type="NCBI Taxonomy" id="1070528"/>
    <lineage>
        <taxon>unclassified sequences</taxon>
        <taxon>metagenomes</taxon>
        <taxon>organismal metagenomes</taxon>
    </lineage>
</organism>
<accession>A0A6C0E6H5</accession>
<sequence>MNDLSRAGSKISVRVNQLNENSVCPNTTTYGKFLPHMNKSNMSNAMRRSQILANTRVTTMRFGVSYLGQKIEQPIVAPINRMDH</sequence>
<proteinExistence type="predicted"/>
<evidence type="ECO:0000313" key="1">
    <source>
        <dbReference type="EMBL" id="QHT23869.1"/>
    </source>
</evidence>
<protein>
    <submittedName>
        <fullName evidence="1">Uncharacterized protein</fullName>
    </submittedName>
</protein>